<evidence type="ECO:0000256" key="7">
    <source>
        <dbReference type="ARBA" id="ARBA00022801"/>
    </source>
</evidence>
<keyword evidence="3 12" id="KW-1003">Cell membrane</keyword>
<protein>
    <recommendedName>
        <fullName evidence="12">Protease HtpX homolog</fullName>
        <ecNumber evidence="12">3.4.24.-</ecNumber>
    </recommendedName>
</protein>
<feature type="transmembrane region" description="Helical" evidence="12">
    <location>
        <begin position="174"/>
        <end position="194"/>
    </location>
</feature>
<dbReference type="Proteomes" id="UP001239909">
    <property type="component" value="Unassembled WGS sequence"/>
</dbReference>
<feature type="transmembrane region" description="Helical" evidence="12">
    <location>
        <begin position="7"/>
        <end position="24"/>
    </location>
</feature>
<feature type="region of interest" description="Disordered" evidence="13">
    <location>
        <begin position="287"/>
        <end position="323"/>
    </location>
</feature>
<dbReference type="NCBIfam" id="NF002363">
    <property type="entry name" value="PRK01345.1"/>
    <property type="match status" value="1"/>
</dbReference>
<evidence type="ECO:0000256" key="8">
    <source>
        <dbReference type="ARBA" id="ARBA00022833"/>
    </source>
</evidence>
<feature type="domain" description="Peptidase M48" evidence="14">
    <location>
        <begin position="64"/>
        <end position="279"/>
    </location>
</feature>
<feature type="transmembrane region" description="Helical" evidence="12">
    <location>
        <begin position="30"/>
        <end position="46"/>
    </location>
</feature>
<evidence type="ECO:0000256" key="5">
    <source>
        <dbReference type="ARBA" id="ARBA00022692"/>
    </source>
</evidence>
<dbReference type="InterPro" id="IPR050083">
    <property type="entry name" value="HtpX_protease"/>
</dbReference>
<keyword evidence="6 12" id="KW-0479">Metal-binding</keyword>
<dbReference type="NCBIfam" id="NF002826">
    <property type="entry name" value="PRK03001.1"/>
    <property type="match status" value="1"/>
</dbReference>
<evidence type="ECO:0000256" key="13">
    <source>
        <dbReference type="SAM" id="MobiDB-lite"/>
    </source>
</evidence>
<organism evidence="15 16">
    <name type="scientific">Paralimibaculum aggregatum</name>
    <dbReference type="NCBI Taxonomy" id="3036245"/>
    <lineage>
        <taxon>Bacteria</taxon>
        <taxon>Pseudomonadati</taxon>
        <taxon>Pseudomonadota</taxon>
        <taxon>Alphaproteobacteria</taxon>
        <taxon>Rhodobacterales</taxon>
        <taxon>Paracoccaceae</taxon>
        <taxon>Paralimibaculum</taxon>
    </lineage>
</organism>
<comment type="subcellular location">
    <subcellularLocation>
        <location evidence="1 12">Cell membrane</location>
        <topology evidence="1 12">Multi-pass membrane protein</topology>
    </subcellularLocation>
</comment>
<dbReference type="RefSeq" id="WP_285672210.1">
    <property type="nucleotide sequence ID" value="NZ_BSYI01000019.1"/>
</dbReference>
<evidence type="ECO:0000256" key="6">
    <source>
        <dbReference type="ARBA" id="ARBA00022723"/>
    </source>
</evidence>
<evidence type="ECO:0000256" key="2">
    <source>
        <dbReference type="ARBA" id="ARBA00009779"/>
    </source>
</evidence>
<keyword evidence="16" id="KW-1185">Reference proteome</keyword>
<feature type="binding site" evidence="12">
    <location>
        <position position="134"/>
    </location>
    <ligand>
        <name>Zn(2+)</name>
        <dbReference type="ChEBI" id="CHEBI:29105"/>
        <note>catalytic</note>
    </ligand>
</feature>
<comment type="caution">
    <text evidence="15">The sequence shown here is derived from an EMBL/GenBank/DDBJ whole genome shotgun (WGS) entry which is preliminary data.</text>
</comment>
<feature type="binding site" evidence="12">
    <location>
        <position position="130"/>
    </location>
    <ligand>
        <name>Zn(2+)</name>
        <dbReference type="ChEBI" id="CHEBI:29105"/>
        <note>catalytic</note>
    </ligand>
</feature>
<evidence type="ECO:0000313" key="15">
    <source>
        <dbReference type="EMBL" id="GMG83416.1"/>
    </source>
</evidence>
<dbReference type="InterPro" id="IPR001915">
    <property type="entry name" value="Peptidase_M48"/>
</dbReference>
<dbReference type="HAMAP" id="MF_00188">
    <property type="entry name" value="Pept_M48_protease_HtpX"/>
    <property type="match status" value="1"/>
</dbReference>
<dbReference type="CDD" id="cd07336">
    <property type="entry name" value="M48B_HtpX_like"/>
    <property type="match status" value="1"/>
</dbReference>
<keyword evidence="4 12" id="KW-0645">Protease</keyword>
<evidence type="ECO:0000313" key="16">
    <source>
        <dbReference type="Proteomes" id="UP001239909"/>
    </source>
</evidence>
<sequence>MNYAKTALLLAGMTGLFLAVGWLVGGGAGAVIAFVVAVLMNGYAWWSSDSLALRMHNAREVDERTAPELVTMVRELAARAELPMPRVYLIEDAQPNAFATGRSPENAAVAATTGILRTLTREELAGVMAHELAHIKNRDTLIMTITATISGAIGMLASWAQWSMVLGGDRERSPLGIVGMLLAAVLAPLAAMVVQMAISRTREYAADRMGGEICGNPLWLASALEKIARAVRGHEMVSAERHPETAHLFIMNPLSGRRFDNLFSTHPDPANRIAALEALAAEMGTVRGAGTGAPMRPARPRPAAAAPMRDSRIPTTRRRNPWT</sequence>
<keyword evidence="10 12" id="KW-0482">Metalloprotease</keyword>
<keyword evidence="5 12" id="KW-0812">Transmembrane</keyword>
<evidence type="ECO:0000256" key="4">
    <source>
        <dbReference type="ARBA" id="ARBA00022670"/>
    </source>
</evidence>
<dbReference type="EMBL" id="BSYI01000019">
    <property type="protein sequence ID" value="GMG83416.1"/>
    <property type="molecule type" value="Genomic_DNA"/>
</dbReference>
<dbReference type="Gene3D" id="3.30.2010.10">
    <property type="entry name" value="Metalloproteases ('zincins'), catalytic domain"/>
    <property type="match status" value="1"/>
</dbReference>
<gene>
    <name evidence="12 15" type="primary">htpX</name>
    <name evidence="15" type="ORF">LNKW23_26290</name>
</gene>
<dbReference type="InterPro" id="IPR022919">
    <property type="entry name" value="Pept_M48_protease_HtpX"/>
</dbReference>
<keyword evidence="8 12" id="KW-0862">Zinc</keyword>
<reference evidence="15 16" key="1">
    <citation type="submission" date="2023-04" db="EMBL/GenBank/DDBJ databases">
        <title>Marinoamorphus aggregata gen. nov., sp. Nov., isolate from tissue of brittle star Ophioplocus japonicus.</title>
        <authorList>
            <person name="Kawano K."/>
            <person name="Sawayama S."/>
            <person name="Nakagawa S."/>
        </authorList>
    </citation>
    <scope>NUCLEOTIDE SEQUENCE [LARGE SCALE GENOMIC DNA]</scope>
    <source>
        <strain evidence="15 16">NKW23</strain>
    </source>
</reference>
<evidence type="ECO:0000256" key="3">
    <source>
        <dbReference type="ARBA" id="ARBA00022475"/>
    </source>
</evidence>
<keyword evidence="7 12" id="KW-0378">Hydrolase</keyword>
<dbReference type="PANTHER" id="PTHR43221:SF1">
    <property type="entry name" value="PROTEASE HTPX"/>
    <property type="match status" value="1"/>
</dbReference>
<feature type="compositionally biased region" description="Low complexity" evidence="13">
    <location>
        <begin position="292"/>
        <end position="308"/>
    </location>
</feature>
<feature type="active site" evidence="12">
    <location>
        <position position="131"/>
    </location>
</feature>
<evidence type="ECO:0000256" key="10">
    <source>
        <dbReference type="ARBA" id="ARBA00023049"/>
    </source>
</evidence>
<evidence type="ECO:0000256" key="9">
    <source>
        <dbReference type="ARBA" id="ARBA00022989"/>
    </source>
</evidence>
<evidence type="ECO:0000259" key="14">
    <source>
        <dbReference type="Pfam" id="PF01435"/>
    </source>
</evidence>
<evidence type="ECO:0000256" key="12">
    <source>
        <dbReference type="HAMAP-Rule" id="MF_00188"/>
    </source>
</evidence>
<evidence type="ECO:0000256" key="1">
    <source>
        <dbReference type="ARBA" id="ARBA00004651"/>
    </source>
</evidence>
<keyword evidence="11 12" id="KW-0472">Membrane</keyword>
<feature type="binding site" evidence="12">
    <location>
        <position position="203"/>
    </location>
    <ligand>
        <name>Zn(2+)</name>
        <dbReference type="ChEBI" id="CHEBI:29105"/>
        <note>catalytic</note>
    </ligand>
</feature>
<proteinExistence type="inferred from homology"/>
<evidence type="ECO:0000256" key="11">
    <source>
        <dbReference type="ARBA" id="ARBA00023136"/>
    </source>
</evidence>
<dbReference type="Pfam" id="PF01435">
    <property type="entry name" value="Peptidase_M48"/>
    <property type="match status" value="1"/>
</dbReference>
<comment type="cofactor">
    <cofactor evidence="12">
        <name>Zn(2+)</name>
        <dbReference type="ChEBI" id="CHEBI:29105"/>
    </cofactor>
    <text evidence="12">Binds 1 zinc ion per subunit.</text>
</comment>
<accession>A0ABQ6LJH6</accession>
<dbReference type="EC" id="3.4.24.-" evidence="12"/>
<keyword evidence="9 12" id="KW-1133">Transmembrane helix</keyword>
<feature type="transmembrane region" description="Helical" evidence="12">
    <location>
        <begin position="141"/>
        <end position="162"/>
    </location>
</feature>
<name>A0ABQ6LJH6_9RHOB</name>
<dbReference type="PANTHER" id="PTHR43221">
    <property type="entry name" value="PROTEASE HTPX"/>
    <property type="match status" value="1"/>
</dbReference>
<comment type="similarity">
    <text evidence="2 12">Belongs to the peptidase M48B family.</text>
</comment>
<dbReference type="GO" id="GO:0008237">
    <property type="term" value="F:metallopeptidase activity"/>
    <property type="evidence" value="ECO:0007669"/>
    <property type="project" value="UniProtKB-KW"/>
</dbReference>